<gene>
    <name evidence="1" type="ORF">BU25DRAFT_83095</name>
</gene>
<evidence type="ECO:0000313" key="2">
    <source>
        <dbReference type="Proteomes" id="UP000799754"/>
    </source>
</evidence>
<accession>A0ACB6SFQ8</accession>
<proteinExistence type="predicted"/>
<protein>
    <submittedName>
        <fullName evidence="1">Uncharacterized protein</fullName>
    </submittedName>
</protein>
<reference evidence="1" key="1">
    <citation type="journal article" date="2020" name="Stud. Mycol.">
        <title>101 Dothideomycetes genomes: a test case for predicting lifestyles and emergence of pathogens.</title>
        <authorList>
            <person name="Haridas S."/>
            <person name="Albert R."/>
            <person name="Binder M."/>
            <person name="Bloem J."/>
            <person name="Labutti K."/>
            <person name="Salamov A."/>
            <person name="Andreopoulos B."/>
            <person name="Baker S."/>
            <person name="Barry K."/>
            <person name="Bills G."/>
            <person name="Bluhm B."/>
            <person name="Cannon C."/>
            <person name="Castanera R."/>
            <person name="Culley D."/>
            <person name="Daum C."/>
            <person name="Ezra D."/>
            <person name="Gonzalez J."/>
            <person name="Henrissat B."/>
            <person name="Kuo A."/>
            <person name="Liang C."/>
            <person name="Lipzen A."/>
            <person name="Lutzoni F."/>
            <person name="Magnuson J."/>
            <person name="Mondo S."/>
            <person name="Nolan M."/>
            <person name="Ohm R."/>
            <person name="Pangilinan J."/>
            <person name="Park H.-J."/>
            <person name="Ramirez L."/>
            <person name="Alfaro M."/>
            <person name="Sun H."/>
            <person name="Tritt A."/>
            <person name="Yoshinaga Y."/>
            <person name="Zwiers L.-H."/>
            <person name="Turgeon B."/>
            <person name="Goodwin S."/>
            <person name="Spatafora J."/>
            <person name="Crous P."/>
            <person name="Grigoriev I."/>
        </authorList>
    </citation>
    <scope>NUCLEOTIDE SEQUENCE</scope>
    <source>
        <strain evidence="1">CBS 525.71</strain>
    </source>
</reference>
<evidence type="ECO:0000313" key="1">
    <source>
        <dbReference type="EMBL" id="KAF2632803.1"/>
    </source>
</evidence>
<comment type="caution">
    <text evidence="1">The sequence shown here is derived from an EMBL/GenBank/DDBJ whole genome shotgun (WGS) entry which is preliminary data.</text>
</comment>
<name>A0ACB6SFQ8_9PLEO</name>
<dbReference type="Proteomes" id="UP000799754">
    <property type="component" value="Unassembled WGS sequence"/>
</dbReference>
<organism evidence="1 2">
    <name type="scientific">Macroventuria anomochaeta</name>
    <dbReference type="NCBI Taxonomy" id="301207"/>
    <lineage>
        <taxon>Eukaryota</taxon>
        <taxon>Fungi</taxon>
        <taxon>Dikarya</taxon>
        <taxon>Ascomycota</taxon>
        <taxon>Pezizomycotina</taxon>
        <taxon>Dothideomycetes</taxon>
        <taxon>Pleosporomycetidae</taxon>
        <taxon>Pleosporales</taxon>
        <taxon>Pleosporineae</taxon>
        <taxon>Didymellaceae</taxon>
        <taxon>Macroventuria</taxon>
    </lineage>
</organism>
<dbReference type="EMBL" id="MU006702">
    <property type="protein sequence ID" value="KAF2632803.1"/>
    <property type="molecule type" value="Genomic_DNA"/>
</dbReference>
<keyword evidence="2" id="KW-1185">Reference proteome</keyword>
<sequence>MFASRTMSDATIEDESNLHTGCTSIWILQHNLGPVNTSLHIDGWKRLHSAAYMPRMFAKQAHFGIVHSVGRFCDGVPQSETKIDRVMPVTKKSRLVLLTMWPCQTTRSNCWLQQSSMFMSKPLILYDSLENEARCYPNIALGQHMWRCLATSCLYPCGIKYPCCRRCIAVSVPASTGWVGYTAGVHATDIDCVRTALMSRLMIAIRRLGIVCIVASPHPAQVAIKRPARLGPLEHFDLVSMRLAFATRSWDR</sequence>